<name>A0ABQ4CY26_9ACTN</name>
<dbReference type="Pfam" id="PF10592">
    <property type="entry name" value="AIPR"/>
    <property type="match status" value="1"/>
</dbReference>
<evidence type="ECO:0000313" key="3">
    <source>
        <dbReference type="Proteomes" id="UP000604117"/>
    </source>
</evidence>
<dbReference type="RefSeq" id="WP_203717062.1">
    <property type="nucleotide sequence ID" value="NZ_BONE01000055.1"/>
</dbReference>
<protein>
    <recommendedName>
        <fullName evidence="1">Abortive phage infection protein C-terminal domain-containing protein</fullName>
    </recommendedName>
</protein>
<proteinExistence type="predicted"/>
<dbReference type="InterPro" id="IPR018891">
    <property type="entry name" value="AIPR_C"/>
</dbReference>
<accession>A0ABQ4CY26</accession>
<sequence length="567" mass="63330">MPDSAYDLLTDEVAPFRVGTRTMSAAMLAWFLTTVWRLEPEDLAEAICDGGGDKGIDALVVDDDLAEITIFQGKWRETAVKTQGDNDLRSLVGAADYFASAAAVDGLLAAKPNAELRNLLVRQEVHRKIEDGSHLVRLVFVTNAHLDAAGADFVAARKTAEPELDVWDRDRLAYVADRARRAELRPETVRLTAVTTPTTVSLTAEEQLSVAVVPAQQLVDALPGISDYTLFSRNVRLFAGRTRINKDLRETVRKADEHELFPAYHNGLTILTERLAVEGSVLTLDRVGVVNGCQSLVTLFENSKVLTDKLLVLVKVVEVHDDSSVADKITFRSNNQNPVTMRDQRSSDVVMRDLQKSVRAQYGSTFALRTRVGENIAADRILDNTEAAQLIMAAYLREPWAAVRKVRLFDQDYRRIFNRSITPSKLYLVDLIDSVSSTERARLRDDLRSSFASIRFTLVHLITQVLRETELGTDFIETPENWLPDLEGEVRAALTSIAEEVVDSVNFYVGEQEQERGSEFDPKVVFKSQSGVTGLEYDVLRQSRRQAKRDATILFNIPSQTTARDSD</sequence>
<evidence type="ECO:0000313" key="2">
    <source>
        <dbReference type="EMBL" id="GIF76198.1"/>
    </source>
</evidence>
<keyword evidence="3" id="KW-1185">Reference proteome</keyword>
<feature type="domain" description="Abortive phage infection protein C-terminal" evidence="1">
    <location>
        <begin position="231"/>
        <end position="437"/>
    </location>
</feature>
<gene>
    <name evidence="2" type="ORF">Asi02nite_57160</name>
</gene>
<reference evidence="2 3" key="1">
    <citation type="submission" date="2021-01" db="EMBL/GenBank/DDBJ databases">
        <title>Whole genome shotgun sequence of Asanoa siamensis NBRC 107932.</title>
        <authorList>
            <person name="Komaki H."/>
            <person name="Tamura T."/>
        </authorList>
    </citation>
    <scope>NUCLEOTIDE SEQUENCE [LARGE SCALE GENOMIC DNA]</scope>
    <source>
        <strain evidence="2 3">NBRC 107932</strain>
    </source>
</reference>
<comment type="caution">
    <text evidence="2">The sequence shown here is derived from an EMBL/GenBank/DDBJ whole genome shotgun (WGS) entry which is preliminary data.</text>
</comment>
<dbReference type="EMBL" id="BONE01000055">
    <property type="protein sequence ID" value="GIF76198.1"/>
    <property type="molecule type" value="Genomic_DNA"/>
</dbReference>
<evidence type="ECO:0000259" key="1">
    <source>
        <dbReference type="Pfam" id="PF10592"/>
    </source>
</evidence>
<dbReference type="Proteomes" id="UP000604117">
    <property type="component" value="Unassembled WGS sequence"/>
</dbReference>
<organism evidence="2 3">
    <name type="scientific">Asanoa siamensis</name>
    <dbReference type="NCBI Taxonomy" id="926357"/>
    <lineage>
        <taxon>Bacteria</taxon>
        <taxon>Bacillati</taxon>
        <taxon>Actinomycetota</taxon>
        <taxon>Actinomycetes</taxon>
        <taxon>Micromonosporales</taxon>
        <taxon>Micromonosporaceae</taxon>
        <taxon>Asanoa</taxon>
    </lineage>
</organism>